<feature type="compositionally biased region" description="Pro residues" evidence="6">
    <location>
        <begin position="92"/>
        <end position="104"/>
    </location>
</feature>
<reference evidence="9 10" key="1">
    <citation type="submission" date="2021-04" db="EMBL/GenBank/DDBJ databases">
        <title>Magnetospirillum sulfuroxidans sp. nov., a facultative chemolithoautotrophic sulfur-oxidizing alphaproteobacterium isolated from freshwater sediment and proposals for Paramagetospirillum gen. nov., and Magnetospirillaceae fam. nov.</title>
        <authorList>
            <person name="Koziaeva V."/>
            <person name="Geelhoed J.S."/>
            <person name="Sorokin D.Y."/>
            <person name="Grouzdev D.S."/>
        </authorList>
    </citation>
    <scope>NUCLEOTIDE SEQUENCE [LARGE SCALE GENOMIC DNA]</scope>
    <source>
        <strain evidence="9 10">J10</strain>
    </source>
</reference>
<keyword evidence="4 7" id="KW-0472">Membrane</keyword>
<dbReference type="PANTHER" id="PTHR12763">
    <property type="match status" value="1"/>
</dbReference>
<protein>
    <recommendedName>
        <fullName evidence="8">J domain-containing protein</fullName>
    </recommendedName>
</protein>
<evidence type="ECO:0000256" key="4">
    <source>
        <dbReference type="ARBA" id="ARBA00023136"/>
    </source>
</evidence>
<dbReference type="SUPFAM" id="SSF46565">
    <property type="entry name" value="Chaperone J-domain"/>
    <property type="match status" value="1"/>
</dbReference>
<evidence type="ECO:0000256" key="3">
    <source>
        <dbReference type="ARBA" id="ARBA00022989"/>
    </source>
</evidence>
<evidence type="ECO:0000256" key="5">
    <source>
        <dbReference type="ARBA" id="ARBA00038105"/>
    </source>
</evidence>
<feature type="transmembrane region" description="Helical" evidence="7">
    <location>
        <begin position="6"/>
        <end position="22"/>
    </location>
</feature>
<dbReference type="RefSeq" id="WP_211550716.1">
    <property type="nucleotide sequence ID" value="NZ_JAGTUF010000019.1"/>
</dbReference>
<comment type="similarity">
    <text evidence="5">Belongs to the TIM14 family.</text>
</comment>
<keyword evidence="2 7" id="KW-0812">Transmembrane</keyword>
<feature type="domain" description="J" evidence="8">
    <location>
        <begin position="113"/>
        <end position="163"/>
    </location>
</feature>
<dbReference type="PROSITE" id="PS50076">
    <property type="entry name" value="DNAJ_2"/>
    <property type="match status" value="1"/>
</dbReference>
<dbReference type="CDD" id="cd06257">
    <property type="entry name" value="DnaJ"/>
    <property type="match status" value="1"/>
</dbReference>
<dbReference type="Gene3D" id="1.10.287.110">
    <property type="entry name" value="DnaJ domain"/>
    <property type="match status" value="1"/>
</dbReference>
<evidence type="ECO:0000259" key="8">
    <source>
        <dbReference type="PROSITE" id="PS50076"/>
    </source>
</evidence>
<dbReference type="Proteomes" id="UP000680714">
    <property type="component" value="Unassembled WGS sequence"/>
</dbReference>
<dbReference type="SMART" id="SM00271">
    <property type="entry name" value="DnaJ"/>
    <property type="match status" value="1"/>
</dbReference>
<name>A0ABS5IFL2_9PROT</name>
<feature type="transmembrane region" description="Helical" evidence="7">
    <location>
        <begin position="29"/>
        <end position="49"/>
    </location>
</feature>
<accession>A0ABS5IFL2</accession>
<keyword evidence="3 7" id="KW-1133">Transmembrane helix</keyword>
<proteinExistence type="inferred from homology"/>
<comment type="subcellular location">
    <subcellularLocation>
        <location evidence="1">Membrane</location>
        <topology evidence="1">Single-pass membrane protein</topology>
    </subcellularLocation>
</comment>
<dbReference type="EMBL" id="JAGTUF010000019">
    <property type="protein sequence ID" value="MBR9973202.1"/>
    <property type="molecule type" value="Genomic_DNA"/>
</dbReference>
<sequence>MIMPLLIVLGLVVVAWLLFGWLKRVHPRHAAKVMTAFGLAALVVAGVWLVLTGKLAGLAAIGAGLAPWLGRAVKLHSVWKSARDFLGQRQNAPPPPPPPPPTPRPSNGMSVEEAREVLGVDANADTAAIKSAHRRLMEANHPDRGGSNWIASRLNQARDRLLS</sequence>
<dbReference type="InterPro" id="IPR036869">
    <property type="entry name" value="J_dom_sf"/>
</dbReference>
<dbReference type="InterPro" id="IPR001623">
    <property type="entry name" value="DnaJ_domain"/>
</dbReference>
<gene>
    <name evidence="9" type="ORF">KEC16_15875</name>
</gene>
<evidence type="ECO:0000256" key="6">
    <source>
        <dbReference type="SAM" id="MobiDB-lite"/>
    </source>
</evidence>
<evidence type="ECO:0000313" key="10">
    <source>
        <dbReference type="Proteomes" id="UP000680714"/>
    </source>
</evidence>
<evidence type="ECO:0000313" key="9">
    <source>
        <dbReference type="EMBL" id="MBR9973202.1"/>
    </source>
</evidence>
<evidence type="ECO:0000256" key="1">
    <source>
        <dbReference type="ARBA" id="ARBA00004167"/>
    </source>
</evidence>
<organism evidence="9 10">
    <name type="scientific">Magnetospirillum sulfuroxidans</name>
    <dbReference type="NCBI Taxonomy" id="611300"/>
    <lineage>
        <taxon>Bacteria</taxon>
        <taxon>Pseudomonadati</taxon>
        <taxon>Pseudomonadota</taxon>
        <taxon>Alphaproteobacteria</taxon>
        <taxon>Rhodospirillales</taxon>
        <taxon>Rhodospirillaceae</taxon>
        <taxon>Magnetospirillum</taxon>
    </lineage>
</organism>
<keyword evidence="10" id="KW-1185">Reference proteome</keyword>
<dbReference type="PANTHER" id="PTHR12763:SF28">
    <property type="entry name" value="GEO10507P1-RELATED"/>
    <property type="match status" value="1"/>
</dbReference>
<evidence type="ECO:0000256" key="2">
    <source>
        <dbReference type="ARBA" id="ARBA00022692"/>
    </source>
</evidence>
<evidence type="ECO:0000256" key="7">
    <source>
        <dbReference type="SAM" id="Phobius"/>
    </source>
</evidence>
<feature type="region of interest" description="Disordered" evidence="6">
    <location>
        <begin position="86"/>
        <end position="110"/>
    </location>
</feature>
<comment type="caution">
    <text evidence="9">The sequence shown here is derived from an EMBL/GenBank/DDBJ whole genome shotgun (WGS) entry which is preliminary data.</text>
</comment>